<evidence type="ECO:0000256" key="1">
    <source>
        <dbReference type="ARBA" id="ARBA00004478"/>
    </source>
</evidence>
<dbReference type="PANTHER" id="PTHR33510:SF5">
    <property type="entry name" value="PROTEIN TIC 20-II, CHLOROPLASTIC"/>
    <property type="match status" value="1"/>
</dbReference>
<comment type="subcellular location">
    <subcellularLocation>
        <location evidence="1">Plastid</location>
        <location evidence="1">Chloroplast inner membrane</location>
        <topology evidence="1">Multi-pass membrane protein</topology>
    </subcellularLocation>
    <subcellularLocation>
        <location evidence="7">Plastid</location>
        <location evidence="7">Chloroplast membrane</location>
        <topology evidence="7">Multi-pass membrane protein</topology>
    </subcellularLocation>
</comment>
<organism evidence="8 9">
    <name type="scientific">Chloropicon roscoffensis</name>
    <dbReference type="NCBI Taxonomy" id="1461544"/>
    <lineage>
        <taxon>Eukaryota</taxon>
        <taxon>Viridiplantae</taxon>
        <taxon>Chlorophyta</taxon>
        <taxon>Chloropicophyceae</taxon>
        <taxon>Chloropicales</taxon>
        <taxon>Chloropicaceae</taxon>
        <taxon>Chloropicon</taxon>
    </lineage>
</organism>
<dbReference type="PANTHER" id="PTHR33510">
    <property type="entry name" value="PROTEIN TIC 20-II, CHLOROPLASTIC"/>
    <property type="match status" value="1"/>
</dbReference>
<dbReference type="GO" id="GO:0009706">
    <property type="term" value="C:chloroplast inner membrane"/>
    <property type="evidence" value="ECO:0007669"/>
    <property type="project" value="UniProtKB-SubCell"/>
</dbReference>
<evidence type="ECO:0000256" key="6">
    <source>
        <dbReference type="ARBA" id="ARBA00023136"/>
    </source>
</evidence>
<feature type="transmembrane region" description="Helical" evidence="7">
    <location>
        <begin position="112"/>
        <end position="138"/>
    </location>
</feature>
<keyword evidence="4" id="KW-1001">Plastid inner membrane</keyword>
<keyword evidence="5 7" id="KW-1133">Transmembrane helix</keyword>
<keyword evidence="9" id="KW-1185">Reference proteome</keyword>
<evidence type="ECO:0000256" key="2">
    <source>
        <dbReference type="ARBA" id="ARBA00009596"/>
    </source>
</evidence>
<reference evidence="8 9" key="1">
    <citation type="submission" date="2024-03" db="EMBL/GenBank/DDBJ databases">
        <title>Complete genome sequence of the green alga Chloropicon roscoffensis RCC1871.</title>
        <authorList>
            <person name="Lemieux C."/>
            <person name="Pombert J.-F."/>
            <person name="Otis C."/>
            <person name="Turmel M."/>
        </authorList>
    </citation>
    <scope>NUCLEOTIDE SEQUENCE [LARGE SCALE GENOMIC DNA]</scope>
    <source>
        <strain evidence="8 9">RCC1871</strain>
    </source>
</reference>
<name>A0AAX4PIU9_9CHLO</name>
<dbReference type="Proteomes" id="UP001472866">
    <property type="component" value="Chromosome 14"/>
</dbReference>
<sequence>MASKPDVGDRIIACVPYLLPLLDGLRYGKFFFREFPQAYVLLAPLQPLIKVYYTLPFASLIVFFGLYYGVVQNYNFSRFVRFQAMQTILLDILLIVPSLIENFLLRDVPKSGLYLQFLISSYNFVFLYLLICFLYGCAANLAGEQARLPGVADAADRQVM</sequence>
<accession>A0AAX4PIU9</accession>
<comment type="function">
    <text evidence="7">Involved in protein precursor import into chloroplasts.</text>
</comment>
<comment type="similarity">
    <text evidence="2 7">Belongs to the Tic20 family.</text>
</comment>
<proteinExistence type="inferred from homology"/>
<keyword evidence="3 7" id="KW-0812">Transmembrane</keyword>
<dbReference type="Pfam" id="PF16166">
    <property type="entry name" value="TIC20"/>
    <property type="match status" value="1"/>
</dbReference>
<evidence type="ECO:0000256" key="3">
    <source>
        <dbReference type="ARBA" id="ARBA00022692"/>
    </source>
</evidence>
<evidence type="ECO:0000313" key="9">
    <source>
        <dbReference type="Proteomes" id="UP001472866"/>
    </source>
</evidence>
<keyword evidence="7" id="KW-0150">Chloroplast</keyword>
<dbReference type="AlphaFoldDB" id="A0AAX4PIU9"/>
<dbReference type="EMBL" id="CP151514">
    <property type="protein sequence ID" value="WZN66239.1"/>
    <property type="molecule type" value="Genomic_DNA"/>
</dbReference>
<feature type="transmembrane region" description="Helical" evidence="7">
    <location>
        <begin position="82"/>
        <end position="100"/>
    </location>
</feature>
<feature type="transmembrane region" description="Helical" evidence="7">
    <location>
        <begin position="51"/>
        <end position="70"/>
    </location>
</feature>
<evidence type="ECO:0000256" key="4">
    <source>
        <dbReference type="ARBA" id="ARBA00022780"/>
    </source>
</evidence>
<keyword evidence="6 7" id="KW-0472">Membrane</keyword>
<protein>
    <recommendedName>
        <fullName evidence="7">Protein TIC 20</fullName>
    </recommendedName>
</protein>
<keyword evidence="7" id="KW-0934">Plastid</keyword>
<comment type="caution">
    <text evidence="7">Lacks conserved residue(s) required for the propagation of feature annotation.</text>
</comment>
<dbReference type="InterPro" id="IPR005691">
    <property type="entry name" value="Tic20"/>
</dbReference>
<gene>
    <name evidence="8" type="ORF">HKI87_14g78040</name>
</gene>
<evidence type="ECO:0000256" key="7">
    <source>
        <dbReference type="RuleBase" id="RU367003"/>
    </source>
</evidence>
<evidence type="ECO:0000256" key="5">
    <source>
        <dbReference type="ARBA" id="ARBA00022989"/>
    </source>
</evidence>
<evidence type="ECO:0000313" key="8">
    <source>
        <dbReference type="EMBL" id="WZN66239.1"/>
    </source>
</evidence>